<comment type="similarity">
    <text evidence="1">Belongs to the CBP3 family.</text>
</comment>
<dbReference type="Proteomes" id="UP001497497">
    <property type="component" value="Unassembled WGS sequence"/>
</dbReference>
<dbReference type="EMBL" id="CAXITT010000265">
    <property type="protein sequence ID" value="CAL1537516.1"/>
    <property type="molecule type" value="Genomic_DNA"/>
</dbReference>
<evidence type="ECO:0000313" key="3">
    <source>
        <dbReference type="EMBL" id="CAL1537516.1"/>
    </source>
</evidence>
<proteinExistence type="inferred from homology"/>
<protein>
    <recommendedName>
        <fullName evidence="2">Ubiquinol-cytochrome c chaperone domain-containing protein</fullName>
    </recommendedName>
</protein>
<dbReference type="InterPro" id="IPR021150">
    <property type="entry name" value="Ubiq_cyt_c_chap"/>
</dbReference>
<evidence type="ECO:0000259" key="2">
    <source>
        <dbReference type="Pfam" id="PF03981"/>
    </source>
</evidence>
<sequence length="280" mass="32701">MHFTRTKLVLFRNIISYKLMLKRSSQFIKPLCAGCFKSLFVPSGTYATLPQKHAIISSNNVMDEMSTWQKIKWNVGLHGKLEVPRTKLLLSGMNLYVSCTDFVDFSEFVKGVNLPDTFTSWFLLVQLHTWLVNVKLSQMGKEGVLLKKYMYTAMWQNVERRLETFQDISGSERRKALENYYSLMVLSVLYYDEGLLGSDKTLANSLWIQLYGLDPAVQTDKLEILVEYVRKQVHHHDQLDPYPIMRYGYISFLPLFGDKLDEKKVQRDIHSIEWAYKDVL</sequence>
<reference evidence="3 4" key="1">
    <citation type="submission" date="2024-04" db="EMBL/GenBank/DDBJ databases">
        <authorList>
            <consortium name="Genoscope - CEA"/>
            <person name="William W."/>
        </authorList>
    </citation>
    <scope>NUCLEOTIDE SEQUENCE [LARGE SCALE GENOMIC DNA]</scope>
</reference>
<dbReference type="PANTHER" id="PTHR12184:SF1">
    <property type="entry name" value="UBIQUINOL-CYTOCHROME-C REDUCTASE COMPLEX ASSEMBLY FACTOR 1"/>
    <property type="match status" value="1"/>
</dbReference>
<feature type="domain" description="Ubiquinol-cytochrome c chaperone" evidence="2">
    <location>
        <begin position="112"/>
        <end position="241"/>
    </location>
</feature>
<dbReference type="PANTHER" id="PTHR12184">
    <property type="entry name" value="UBIQUINOL-CYTOCHROME C REDUCTASE COMPLEX ASSEMBLY FACTOR 1 FAMILY MEMBER"/>
    <property type="match status" value="1"/>
</dbReference>
<evidence type="ECO:0000256" key="1">
    <source>
        <dbReference type="ARBA" id="ARBA00006407"/>
    </source>
</evidence>
<gene>
    <name evidence="3" type="ORF">GSLYS_00011429001</name>
</gene>
<dbReference type="InterPro" id="IPR007129">
    <property type="entry name" value="Ubiqinol_cyt_c_chaperone_CPB3"/>
</dbReference>
<keyword evidence="4" id="KW-1185">Reference proteome</keyword>
<dbReference type="GO" id="GO:0005739">
    <property type="term" value="C:mitochondrion"/>
    <property type="evidence" value="ECO:0007669"/>
    <property type="project" value="TreeGrafter"/>
</dbReference>
<dbReference type="Pfam" id="PF03981">
    <property type="entry name" value="Ubiq_cyt_C_chap"/>
    <property type="match status" value="1"/>
</dbReference>
<organism evidence="3 4">
    <name type="scientific">Lymnaea stagnalis</name>
    <name type="common">Great pond snail</name>
    <name type="synonym">Helix stagnalis</name>
    <dbReference type="NCBI Taxonomy" id="6523"/>
    <lineage>
        <taxon>Eukaryota</taxon>
        <taxon>Metazoa</taxon>
        <taxon>Spiralia</taxon>
        <taxon>Lophotrochozoa</taxon>
        <taxon>Mollusca</taxon>
        <taxon>Gastropoda</taxon>
        <taxon>Heterobranchia</taxon>
        <taxon>Euthyneura</taxon>
        <taxon>Panpulmonata</taxon>
        <taxon>Hygrophila</taxon>
        <taxon>Lymnaeoidea</taxon>
        <taxon>Lymnaeidae</taxon>
        <taxon>Lymnaea</taxon>
    </lineage>
</organism>
<comment type="caution">
    <text evidence="3">The sequence shown here is derived from an EMBL/GenBank/DDBJ whole genome shotgun (WGS) entry which is preliminary data.</text>
</comment>
<dbReference type="GO" id="GO:0034551">
    <property type="term" value="P:mitochondrial respiratory chain complex III assembly"/>
    <property type="evidence" value="ECO:0007669"/>
    <property type="project" value="TreeGrafter"/>
</dbReference>
<dbReference type="AlphaFoldDB" id="A0AAV2HTT3"/>
<accession>A0AAV2HTT3</accession>
<evidence type="ECO:0000313" key="4">
    <source>
        <dbReference type="Proteomes" id="UP001497497"/>
    </source>
</evidence>
<name>A0AAV2HTT3_LYMST</name>